<proteinExistence type="predicted"/>
<gene>
    <name evidence="1" type="ORF">EHQ60_00470</name>
</gene>
<organism evidence="1 2">
    <name type="scientific">Leptospira levettii</name>
    <dbReference type="NCBI Taxonomy" id="2023178"/>
    <lineage>
        <taxon>Bacteria</taxon>
        <taxon>Pseudomonadati</taxon>
        <taxon>Spirochaetota</taxon>
        <taxon>Spirochaetia</taxon>
        <taxon>Leptospirales</taxon>
        <taxon>Leptospiraceae</taxon>
        <taxon>Leptospira</taxon>
    </lineage>
</organism>
<keyword evidence="2" id="KW-1185">Reference proteome</keyword>
<dbReference type="RefSeq" id="WP_135688485.1">
    <property type="nucleotide sequence ID" value="NZ_RQGI01000005.1"/>
</dbReference>
<dbReference type="EMBL" id="RQGI01000005">
    <property type="protein sequence ID" value="TGL75231.1"/>
    <property type="molecule type" value="Genomic_DNA"/>
</dbReference>
<evidence type="ECO:0000313" key="1">
    <source>
        <dbReference type="EMBL" id="TGL75231.1"/>
    </source>
</evidence>
<evidence type="ECO:0000313" key="2">
    <source>
        <dbReference type="Proteomes" id="UP000297352"/>
    </source>
</evidence>
<accession>A0ABY2MTM7</accession>
<dbReference type="Proteomes" id="UP000297352">
    <property type="component" value="Unassembled WGS sequence"/>
</dbReference>
<comment type="caution">
    <text evidence="1">The sequence shown here is derived from an EMBL/GenBank/DDBJ whole genome shotgun (WGS) entry which is preliminary data.</text>
</comment>
<protein>
    <submittedName>
        <fullName evidence="1">Uncharacterized protein</fullName>
    </submittedName>
</protein>
<name>A0ABY2MTM7_9LEPT</name>
<reference evidence="2" key="1">
    <citation type="journal article" date="2019" name="PLoS Negl. Trop. Dis.">
        <title>Revisiting the worldwide diversity of Leptospira species in the environment.</title>
        <authorList>
            <person name="Vincent A.T."/>
            <person name="Schiettekatte O."/>
            <person name="Bourhy P."/>
            <person name="Veyrier F.J."/>
            <person name="Picardeau M."/>
        </authorList>
    </citation>
    <scope>NUCLEOTIDE SEQUENCE [LARGE SCALE GENOMIC DNA]</scope>
    <source>
        <strain evidence="2">201702449</strain>
    </source>
</reference>
<sequence length="69" mass="8142">MLSVIFGVDFYLILHLTFRVDKTRFNTEVEMFYVIGLKKEFSLSEDQRTPNAHFWKYYEALAGTTENVA</sequence>